<feature type="transmembrane region" description="Helical" evidence="1">
    <location>
        <begin position="24"/>
        <end position="50"/>
    </location>
</feature>
<feature type="transmembrane region" description="Helical" evidence="1">
    <location>
        <begin position="270"/>
        <end position="292"/>
    </location>
</feature>
<feature type="transmembrane region" description="Helical" evidence="1">
    <location>
        <begin position="167"/>
        <end position="194"/>
    </location>
</feature>
<sequence>MESEVFNYQVRNQTTNETTPVHSYGIWIADISIIVTLSTISLYVVIALIFHYLRLRFSQNVVADGKASYERNFTNVTKALCIVIAVISVIHNVLRMWMLIIEKQVIYDHKKYYSVSTLEEICRNVPRTQIFVLLIGTGLVYVFLWARQRVFYINPSLRILNSTPLKILSYLTIGVWLVYFVSSTVIYCAIVHYHSAPLGSCQVHPQSIFVFRDIIISWVLVSVVMQVFLLGLFVYPIIKRTSIVAHLKAKKGGFESKSSQKRLHARMKRAMILTCICLISDVISAAITVVLYRRSTNNSIIPYHLNLVVNLFATVGCFDNWREMLWPWNASSQSPSHQYARRGSQLRTSSTGAQVQVHLEVIQSSEIRGNNC</sequence>
<organism evidence="2 3">
    <name type="scientific">Clavelina lepadiformis</name>
    <name type="common">Light-bulb sea squirt</name>
    <name type="synonym">Ascidia lepadiformis</name>
    <dbReference type="NCBI Taxonomy" id="159417"/>
    <lineage>
        <taxon>Eukaryota</taxon>
        <taxon>Metazoa</taxon>
        <taxon>Chordata</taxon>
        <taxon>Tunicata</taxon>
        <taxon>Ascidiacea</taxon>
        <taxon>Aplousobranchia</taxon>
        <taxon>Clavelinidae</taxon>
        <taxon>Clavelina</taxon>
    </lineage>
</organism>
<feature type="transmembrane region" description="Helical" evidence="1">
    <location>
        <begin position="128"/>
        <end position="146"/>
    </location>
</feature>
<accession>A0ABP0FYM9</accession>
<name>A0ABP0FYM9_CLALP</name>
<keyword evidence="1" id="KW-1133">Transmembrane helix</keyword>
<gene>
    <name evidence="2" type="ORF">CVLEPA_LOCUS14691</name>
</gene>
<evidence type="ECO:0008006" key="4">
    <source>
        <dbReference type="Google" id="ProtNLM"/>
    </source>
</evidence>
<evidence type="ECO:0000313" key="3">
    <source>
        <dbReference type="Proteomes" id="UP001642483"/>
    </source>
</evidence>
<evidence type="ECO:0000313" key="2">
    <source>
        <dbReference type="EMBL" id="CAK8683644.1"/>
    </source>
</evidence>
<comment type="caution">
    <text evidence="2">The sequence shown here is derived from an EMBL/GenBank/DDBJ whole genome shotgun (WGS) entry which is preliminary data.</text>
</comment>
<dbReference type="Proteomes" id="UP001642483">
    <property type="component" value="Unassembled WGS sequence"/>
</dbReference>
<feature type="transmembrane region" description="Helical" evidence="1">
    <location>
        <begin position="79"/>
        <end position="100"/>
    </location>
</feature>
<dbReference type="EMBL" id="CAWYQH010000097">
    <property type="protein sequence ID" value="CAK8683644.1"/>
    <property type="molecule type" value="Genomic_DNA"/>
</dbReference>
<keyword evidence="1" id="KW-0812">Transmembrane</keyword>
<reference evidence="2 3" key="1">
    <citation type="submission" date="2024-02" db="EMBL/GenBank/DDBJ databases">
        <authorList>
            <person name="Daric V."/>
            <person name="Darras S."/>
        </authorList>
    </citation>
    <scope>NUCLEOTIDE SEQUENCE [LARGE SCALE GENOMIC DNA]</scope>
</reference>
<keyword evidence="3" id="KW-1185">Reference proteome</keyword>
<proteinExistence type="predicted"/>
<evidence type="ECO:0000256" key="1">
    <source>
        <dbReference type="SAM" id="Phobius"/>
    </source>
</evidence>
<feature type="transmembrane region" description="Helical" evidence="1">
    <location>
        <begin position="214"/>
        <end position="238"/>
    </location>
</feature>
<protein>
    <recommendedName>
        <fullName evidence="4">G-protein coupled receptors family 1 profile domain-containing protein</fullName>
    </recommendedName>
</protein>
<keyword evidence="1" id="KW-0472">Membrane</keyword>